<dbReference type="EMBL" id="MKZS01000001">
    <property type="protein sequence ID" value="OLT59469.1"/>
    <property type="molecule type" value="Genomic_DNA"/>
</dbReference>
<dbReference type="Proteomes" id="UP000186657">
    <property type="component" value="Unassembled WGS sequence"/>
</dbReference>
<keyword evidence="2" id="KW-1185">Reference proteome</keyword>
<name>A0A1U7N0J9_9CYAN</name>
<accession>A0A1U7N0J9</accession>
<comment type="caution">
    <text evidence="1">The sequence shown here is derived from an EMBL/GenBank/DDBJ whole genome shotgun (WGS) entry which is preliminary data.</text>
</comment>
<organism evidence="1 2">
    <name type="scientific">Moorena bouillonii PNG</name>
    <dbReference type="NCBI Taxonomy" id="568701"/>
    <lineage>
        <taxon>Bacteria</taxon>
        <taxon>Bacillati</taxon>
        <taxon>Cyanobacteriota</taxon>
        <taxon>Cyanophyceae</taxon>
        <taxon>Coleofasciculales</taxon>
        <taxon>Coleofasciculaceae</taxon>
        <taxon>Moorena</taxon>
    </lineage>
</organism>
<evidence type="ECO:0000313" key="1">
    <source>
        <dbReference type="EMBL" id="OLT59469.1"/>
    </source>
</evidence>
<sequence>MIKLNSLTFSLILPKFYTWQVFYRSRRLGMCRYSTEKNHCQPIGIEENTHVPKTNSSRHAHFIASPNCKPDTTRLSTACQFVTLRRETCLCLELDHRSVFQTDFYGGYGLDNYLWLILHGSLVFISTVAMNYEP</sequence>
<evidence type="ECO:0000313" key="2">
    <source>
        <dbReference type="Proteomes" id="UP000186657"/>
    </source>
</evidence>
<gene>
    <name evidence="1" type="ORF">BJP37_10950</name>
</gene>
<reference evidence="1 2" key="1">
    <citation type="submission" date="2016-10" db="EMBL/GenBank/DDBJ databases">
        <title>Comparative genomics uncovers the prolific and rare metabolic potential of the cyanobacterial genus Moorea.</title>
        <authorList>
            <person name="Leao T."/>
            <person name="Castelao G."/>
            <person name="Korobeynikov A."/>
            <person name="Monroe E.A."/>
            <person name="Podell S."/>
            <person name="Glukhov E."/>
            <person name="Allen E."/>
            <person name="Gerwick W.H."/>
            <person name="Gerwick L."/>
        </authorList>
    </citation>
    <scope>NUCLEOTIDE SEQUENCE [LARGE SCALE GENOMIC DNA]</scope>
    <source>
        <strain evidence="1 2">PNG5-198</strain>
    </source>
</reference>
<dbReference type="AlphaFoldDB" id="A0A1U7N0J9"/>
<proteinExistence type="predicted"/>
<protein>
    <submittedName>
        <fullName evidence="1">Uncharacterized protein</fullName>
    </submittedName>
</protein>